<dbReference type="EMBL" id="FTMN01000001">
    <property type="protein sequence ID" value="SIP98488.1"/>
    <property type="molecule type" value="Genomic_DNA"/>
</dbReference>
<name>A0A1N6P277_9GAMM</name>
<gene>
    <name evidence="1" type="ORF">SAMN05421647_101731</name>
</gene>
<organism evidence="1 2">
    <name type="scientific">Marinobacterium stanieri</name>
    <dbReference type="NCBI Taxonomy" id="49186"/>
    <lineage>
        <taxon>Bacteria</taxon>
        <taxon>Pseudomonadati</taxon>
        <taxon>Pseudomonadota</taxon>
        <taxon>Gammaproteobacteria</taxon>
        <taxon>Oceanospirillales</taxon>
        <taxon>Oceanospirillaceae</taxon>
        <taxon>Marinobacterium</taxon>
    </lineage>
</organism>
<dbReference type="RefSeq" id="WP_076460898.1">
    <property type="nucleotide sequence ID" value="NZ_FTMN01000001.1"/>
</dbReference>
<sequence>MSGWHVTDNDIKNWTATDKRRSEELLPQLIYKLIRASSNPRKIDFPFGDSVSTGGWDGELEVDQGNLFVPSGVSAWEFGTDKSVNSKANDDYEKRTKDPGPFDKKNTTYVFVTSRHWKDRSKWEADKNLEEEWCGVKAINAKVLCDWLEQCPAVHRWFAELIGKRCPNLWDIEQGWSKFSNITEISLTGDFFLHNRDEQADRLKDSLMDGPASYTVCAKSINESQGFILSVILNDDSLSSKFLTVLDQSAWDDIASSESPLILMPINFQPNGVGDAVSNGHTVILPTDESSQQTPLIRLDKRPRLIQQEAIQKLGFNDSQASKLYSDTKGYLEPLLRHEILRPREYIAPKWPTEVDADVLFSAFFSTEWNSSNDNDKDILSALSGMDYDQLEKQLDKLSTYSDTPIRRVGAVWQVISKIDFWLNIRSLMSVSHIDRLGDICGKVLGDTDPSYNLDPDERWMASVKGNTPKYSGLLKRDIADTLALLSTYSDDYASQLGGMSVKNKIDTWLSHLFKDNNTTEFWYSLGRSTSPLAEAAPEVFLDAVDRSSLGENSPLLGLFNSEAEDSFTGGCYHSNLLWALETISWNKNYLTRVCQALARLSEIDPGGRYSNRPFSSLVDIFIGWVTYSSATHDERANLIKGVLLKQYPEVAWRLMRELLVGNTRTTSGLASPDYQDWAEGVDKTTKQSDYFSYIGKIVDMMIAEADKDPDNRYIDLASNFDSYTVAQREIIIDKLLSVDIDKLSEDSRKKLLKRLRGLISKHREFSDADWAWPDEVITKLEEVYLRLDFDSPVLNAKYLFDDHWPDLIDPVKRRKVPYDERQEYLESLRVEKLEELYDESGVDGFKDLLENCKFPRLVGFSLYKSKLKDLFVDDLVAWLGQDHSYKECSNGYFSAMAHSDFTSIKKIISEHHLVDESIKSQMLVNFPVTQETFDILDACEESVQESYWHKIAYYFVQDKDSSLVEYISNNLLKNGRPLAAIDAFSQSLHRGNSAGDLDAKLAHQILIKVATNPEDIDRVSIQTVSHDITQAIKFIQDSGQCSDEEVLQVEWLYAKAFRHHDFSPTFIHKSIAKDPSNFVQLIKWVFVRNDGVEEEEIMPKEQAKQVASAAWDILDTLHLLPEDDFVHDWVSLARGQLIECGRLEIGDLYIGKYLSRCLPDEEDGIWPKKSVRGVIESLKSESFEDGIVNGKLNSRGVTTRHPYAGGEQERSLAGGYQTDSESVQLIYPRTAKILRVLADHYRSDANRHDQTVDLN</sequence>
<protein>
    <submittedName>
        <fullName evidence="1">Uncharacterized protein</fullName>
    </submittedName>
</protein>
<keyword evidence="2" id="KW-1185">Reference proteome</keyword>
<evidence type="ECO:0000313" key="1">
    <source>
        <dbReference type="EMBL" id="SIP98488.1"/>
    </source>
</evidence>
<evidence type="ECO:0000313" key="2">
    <source>
        <dbReference type="Proteomes" id="UP000186895"/>
    </source>
</evidence>
<proteinExistence type="predicted"/>
<dbReference type="AlphaFoldDB" id="A0A1N6P277"/>
<dbReference type="Proteomes" id="UP000186895">
    <property type="component" value="Unassembled WGS sequence"/>
</dbReference>
<accession>A0A1N6P277</accession>
<reference evidence="1 2" key="1">
    <citation type="submission" date="2017-01" db="EMBL/GenBank/DDBJ databases">
        <authorList>
            <person name="Mah S.A."/>
            <person name="Swanson W.J."/>
            <person name="Moy G.W."/>
            <person name="Vacquier V.D."/>
        </authorList>
    </citation>
    <scope>NUCLEOTIDE SEQUENCE [LARGE SCALE GENOMIC DNA]</scope>
    <source>
        <strain evidence="1 2">DSM 7027</strain>
    </source>
</reference>